<keyword evidence="14" id="KW-1185">Reference proteome</keyword>
<dbReference type="EMBL" id="JAKLTQ010000016">
    <property type="protein sequence ID" value="MCG2623700.1"/>
    <property type="molecule type" value="Genomic_DNA"/>
</dbReference>
<gene>
    <name evidence="13" type="ORF">LVY72_17540</name>
</gene>
<sequence>MLPEARRLAAVDEANLVLDHAGQVNVFLVAGLLAPGGFVGPDGSPDLTALRACLRGRITTLPQLRKVAVAAGRRHRWVEVQPDLGHHIRLAGAVDGLAGFEEMCGELMNVPLGLDRPLWQILVVPGAAVGAVGVVLRIHHAVADGMAAAGIIQRLFDPVVSRGTPTEVPAVHAAPKARPRDVRHVLGRIRYGLRRIRITLSGREVGPTVLLGELGLHRGVVFLDAGLAALEGHVRPLGATVNDALLAAVAAGYRAVLSAAGERIPARLPVSVPVALLRRGTAGNQVGVMLVRLPLGDVEPDVRVRLIAEQTREEKARAREQGTLEFMRGPIGARIMERVGRRQHLVAGFVTNVPGPAGGFRLAGAPVVALWPVAVLAANVRLGVAAVSYAGRLRCGIHFDAENVPGAIFARAMGEELAHLGA</sequence>
<dbReference type="RefSeq" id="WP_237823385.1">
    <property type="nucleotide sequence ID" value="NZ_JAKLTQ010000016.1"/>
</dbReference>
<dbReference type="Gene3D" id="3.30.559.10">
    <property type="entry name" value="Chloramphenicol acetyltransferase-like domain"/>
    <property type="match status" value="1"/>
</dbReference>
<name>A0ABS9LAK9_9MICC</name>
<evidence type="ECO:0000256" key="8">
    <source>
        <dbReference type="ARBA" id="ARBA00023098"/>
    </source>
</evidence>
<comment type="caution">
    <text evidence="13">The sequence shown here is derived from an EMBL/GenBank/DDBJ whole genome shotgun (WGS) entry which is preliminary data.</text>
</comment>
<keyword evidence="9" id="KW-0012">Acyltransferase</keyword>
<evidence type="ECO:0000313" key="14">
    <source>
        <dbReference type="Proteomes" id="UP001165368"/>
    </source>
</evidence>
<comment type="pathway">
    <text evidence="1">Glycerolipid metabolism; triacylglycerol biosynthesis.</text>
</comment>
<protein>
    <recommendedName>
        <fullName evidence="4">diacylglycerol O-acyltransferase</fullName>
        <ecNumber evidence="4">2.3.1.20</ecNumber>
    </recommendedName>
</protein>
<organism evidence="13 14">
    <name type="scientific">Arthrobacter hankyongi</name>
    <dbReference type="NCBI Taxonomy" id="2904801"/>
    <lineage>
        <taxon>Bacteria</taxon>
        <taxon>Bacillati</taxon>
        <taxon>Actinomycetota</taxon>
        <taxon>Actinomycetes</taxon>
        <taxon>Micrococcales</taxon>
        <taxon>Micrococcaceae</taxon>
        <taxon>Arthrobacter</taxon>
    </lineage>
</organism>
<evidence type="ECO:0000256" key="10">
    <source>
        <dbReference type="ARBA" id="ARBA00048109"/>
    </source>
</evidence>
<dbReference type="PANTHER" id="PTHR31650">
    <property type="entry name" value="O-ACYLTRANSFERASE (WSD1-LIKE) FAMILY PROTEIN"/>
    <property type="match status" value="1"/>
</dbReference>
<dbReference type="PANTHER" id="PTHR31650:SF1">
    <property type="entry name" value="WAX ESTER SYNTHASE_DIACYLGLYCEROL ACYLTRANSFERASE 4-RELATED"/>
    <property type="match status" value="1"/>
</dbReference>
<evidence type="ECO:0000256" key="4">
    <source>
        <dbReference type="ARBA" id="ARBA00013244"/>
    </source>
</evidence>
<dbReference type="InterPro" id="IPR023213">
    <property type="entry name" value="CAT-like_dom_sf"/>
</dbReference>
<evidence type="ECO:0000259" key="12">
    <source>
        <dbReference type="Pfam" id="PF06974"/>
    </source>
</evidence>
<dbReference type="EC" id="2.3.1.20" evidence="4"/>
<dbReference type="Proteomes" id="UP001165368">
    <property type="component" value="Unassembled WGS sequence"/>
</dbReference>
<keyword evidence="6" id="KW-0808">Transferase</keyword>
<evidence type="ECO:0000256" key="5">
    <source>
        <dbReference type="ARBA" id="ARBA00022516"/>
    </source>
</evidence>
<keyword evidence="8" id="KW-0443">Lipid metabolism</keyword>
<dbReference type="Pfam" id="PF03007">
    <property type="entry name" value="WS_DGAT_cat"/>
    <property type="match status" value="1"/>
</dbReference>
<feature type="domain" description="O-acyltransferase WSD1-like N-terminal" evidence="11">
    <location>
        <begin position="41"/>
        <end position="193"/>
    </location>
</feature>
<keyword evidence="7" id="KW-0319">Glycerol metabolism</keyword>
<comment type="catalytic activity">
    <reaction evidence="10">
        <text>an acyl-CoA + a 1,2-diacyl-sn-glycerol = a triacyl-sn-glycerol + CoA</text>
        <dbReference type="Rhea" id="RHEA:10868"/>
        <dbReference type="ChEBI" id="CHEBI:17815"/>
        <dbReference type="ChEBI" id="CHEBI:57287"/>
        <dbReference type="ChEBI" id="CHEBI:58342"/>
        <dbReference type="ChEBI" id="CHEBI:64615"/>
        <dbReference type="EC" id="2.3.1.20"/>
    </reaction>
</comment>
<keyword evidence="5" id="KW-0444">Lipid biosynthesis</keyword>
<accession>A0ABS9LAK9</accession>
<dbReference type="SUPFAM" id="SSF52777">
    <property type="entry name" value="CoA-dependent acyltransferases"/>
    <property type="match status" value="2"/>
</dbReference>
<dbReference type="Pfam" id="PF06974">
    <property type="entry name" value="WS_DGAT_C"/>
    <property type="match status" value="1"/>
</dbReference>
<feature type="domain" description="O-acyltransferase WSD1 C-terminal" evidence="12">
    <location>
        <begin position="283"/>
        <end position="405"/>
    </location>
</feature>
<evidence type="ECO:0000256" key="2">
    <source>
        <dbReference type="ARBA" id="ARBA00005189"/>
    </source>
</evidence>
<evidence type="ECO:0000256" key="1">
    <source>
        <dbReference type="ARBA" id="ARBA00004771"/>
    </source>
</evidence>
<dbReference type="InterPro" id="IPR004255">
    <property type="entry name" value="O-acyltransferase_WSD1_N"/>
</dbReference>
<comment type="pathway">
    <text evidence="2">Lipid metabolism.</text>
</comment>
<evidence type="ECO:0000256" key="9">
    <source>
        <dbReference type="ARBA" id="ARBA00023315"/>
    </source>
</evidence>
<evidence type="ECO:0000256" key="3">
    <source>
        <dbReference type="ARBA" id="ARBA00009587"/>
    </source>
</evidence>
<dbReference type="InterPro" id="IPR009721">
    <property type="entry name" value="O-acyltransferase_WSD1_C"/>
</dbReference>
<evidence type="ECO:0000313" key="13">
    <source>
        <dbReference type="EMBL" id="MCG2623700.1"/>
    </source>
</evidence>
<evidence type="ECO:0000256" key="7">
    <source>
        <dbReference type="ARBA" id="ARBA00022798"/>
    </source>
</evidence>
<reference evidence="13" key="1">
    <citation type="submission" date="2022-01" db="EMBL/GenBank/DDBJ databases">
        <authorList>
            <person name="Jo J.-H."/>
            <person name="Im W.-T."/>
        </authorList>
    </citation>
    <scope>NUCLEOTIDE SEQUENCE</scope>
    <source>
        <strain evidence="13">I2-34</strain>
    </source>
</reference>
<evidence type="ECO:0000256" key="6">
    <source>
        <dbReference type="ARBA" id="ARBA00022679"/>
    </source>
</evidence>
<proteinExistence type="inferred from homology"/>
<dbReference type="InterPro" id="IPR045034">
    <property type="entry name" value="O-acyltransferase_WSD1-like"/>
</dbReference>
<comment type="similarity">
    <text evidence="3">Belongs to the long-chain O-acyltransferase family.</text>
</comment>
<evidence type="ECO:0000259" key="11">
    <source>
        <dbReference type="Pfam" id="PF03007"/>
    </source>
</evidence>